<keyword evidence="1" id="KW-0378">Hydrolase</keyword>
<evidence type="ECO:0000313" key="1">
    <source>
        <dbReference type="EMBL" id="MBC8598557.1"/>
    </source>
</evidence>
<name>A0ABR7NT95_9FIRM</name>
<dbReference type="GO" id="GO:0016787">
    <property type="term" value="F:hydrolase activity"/>
    <property type="evidence" value="ECO:0007669"/>
    <property type="project" value="UniProtKB-KW"/>
</dbReference>
<evidence type="ECO:0000313" key="2">
    <source>
        <dbReference type="Proteomes" id="UP000647491"/>
    </source>
</evidence>
<comment type="caution">
    <text evidence="1">The sequence shown here is derived from an EMBL/GenBank/DDBJ whole genome shotgun (WGS) entry which is preliminary data.</text>
</comment>
<protein>
    <submittedName>
        <fullName evidence="1">L-2-amino-thiazoline-4-carboxylic acid hydrolase</fullName>
    </submittedName>
</protein>
<gene>
    <name evidence="1" type="ORF">H8708_04810</name>
</gene>
<dbReference type="InterPro" id="IPR026002">
    <property type="entry name" value="ATC_hydrolase-like"/>
</dbReference>
<sequence>MGFNEMTHAFLAARYYIRLTEQFGDRGREAFIHGIQYYGSQRGRRMAQRAIRDGKPLTYENYCRYGEWVNTEEIKAMGAANRVEIGGYDPDYIMNIYSCPWFAQFQKMGAGEAGKAYCSVLDASISRGFNPDIRYEVPQTLHTHDHCVQIVRNAGLTPEKKIEKYMPGVRSFEYHCAHTFWSLREVSEGIFGDEGVKASDAVLEDFAKEYGREMADTIADYKDTNFNMA</sequence>
<keyword evidence="2" id="KW-1185">Reference proteome</keyword>
<dbReference type="Pfam" id="PF14196">
    <property type="entry name" value="ATC_hydrolase"/>
    <property type="match status" value="1"/>
</dbReference>
<dbReference type="EMBL" id="JACRTJ010000011">
    <property type="protein sequence ID" value="MBC8598557.1"/>
    <property type="molecule type" value="Genomic_DNA"/>
</dbReference>
<accession>A0ABR7NT95</accession>
<organism evidence="1 2">
    <name type="scientific">Enterocloster hominis</name>
    <name type="common">ex Liu et al. 2021</name>
    <dbReference type="NCBI Taxonomy" id="2763663"/>
    <lineage>
        <taxon>Bacteria</taxon>
        <taxon>Bacillati</taxon>
        <taxon>Bacillota</taxon>
        <taxon>Clostridia</taxon>
        <taxon>Lachnospirales</taxon>
        <taxon>Lachnospiraceae</taxon>
        <taxon>Enterocloster</taxon>
    </lineage>
</organism>
<reference evidence="1 2" key="1">
    <citation type="submission" date="2020-08" db="EMBL/GenBank/DDBJ databases">
        <title>Genome public.</title>
        <authorList>
            <person name="Liu C."/>
            <person name="Sun Q."/>
        </authorList>
    </citation>
    <scope>NUCLEOTIDE SEQUENCE [LARGE SCALE GENOMIC DNA]</scope>
    <source>
        <strain evidence="1 2">BX10</strain>
    </source>
</reference>
<proteinExistence type="predicted"/>
<dbReference type="Proteomes" id="UP000647491">
    <property type="component" value="Unassembled WGS sequence"/>
</dbReference>
<dbReference type="RefSeq" id="WP_262427143.1">
    <property type="nucleotide sequence ID" value="NZ_JACRTJ010000011.1"/>
</dbReference>